<dbReference type="InterPro" id="IPR013961">
    <property type="entry name" value="RAI1"/>
</dbReference>
<dbReference type="GO" id="GO:0005829">
    <property type="term" value="C:cytosol"/>
    <property type="evidence" value="ECO:0007669"/>
    <property type="project" value="TreeGrafter"/>
</dbReference>
<proteinExistence type="inferred from homology"/>
<dbReference type="EMBL" id="BTRK01000005">
    <property type="protein sequence ID" value="GMR54713.1"/>
    <property type="molecule type" value="Genomic_DNA"/>
</dbReference>
<keyword evidence="2" id="KW-0540">Nuclease</keyword>
<feature type="region of interest" description="Disordered" evidence="3">
    <location>
        <begin position="263"/>
        <end position="287"/>
    </location>
</feature>
<gene>
    <name evidence="5" type="ORF">PMAYCL1PPCAC_24908</name>
</gene>
<comment type="cofactor">
    <cofactor evidence="2">
        <name>a divalent metal cation</name>
        <dbReference type="ChEBI" id="CHEBI:60240"/>
    </cofactor>
</comment>
<evidence type="ECO:0000256" key="3">
    <source>
        <dbReference type="SAM" id="MobiDB-lite"/>
    </source>
</evidence>
<name>A0AAN5D1B7_9BILA</name>
<keyword evidence="2" id="KW-0694">RNA-binding</keyword>
<dbReference type="GO" id="GO:0005634">
    <property type="term" value="C:nucleus"/>
    <property type="evidence" value="ECO:0007669"/>
    <property type="project" value="UniProtKB-SubCell"/>
</dbReference>
<reference evidence="6" key="1">
    <citation type="submission" date="2022-10" db="EMBL/GenBank/DDBJ databases">
        <title>Genome assembly of Pristionchus species.</title>
        <authorList>
            <person name="Yoshida K."/>
            <person name="Sommer R.J."/>
        </authorList>
    </citation>
    <scope>NUCLEOTIDE SEQUENCE [LARGE SCALE GENOMIC DNA]</scope>
    <source>
        <strain evidence="6">RS5460</strain>
    </source>
</reference>
<accession>A0AAN5D1B7</accession>
<evidence type="ECO:0000313" key="6">
    <source>
        <dbReference type="Proteomes" id="UP001328107"/>
    </source>
</evidence>
<dbReference type="Pfam" id="PF08652">
    <property type="entry name" value="RAI1"/>
    <property type="match status" value="1"/>
</dbReference>
<dbReference type="Proteomes" id="UP001328107">
    <property type="component" value="Unassembled WGS sequence"/>
</dbReference>
<evidence type="ECO:0000256" key="2">
    <source>
        <dbReference type="RuleBase" id="RU367113"/>
    </source>
</evidence>
<dbReference type="GO" id="GO:0003723">
    <property type="term" value="F:RNA binding"/>
    <property type="evidence" value="ECO:0007669"/>
    <property type="project" value="UniProtKB-KW"/>
</dbReference>
<dbReference type="AlphaFoldDB" id="A0AAN5D1B7"/>
<dbReference type="InterPro" id="IPR039039">
    <property type="entry name" value="RAI1-like_fam"/>
</dbReference>
<dbReference type="GO" id="GO:0000956">
    <property type="term" value="P:nuclear-transcribed mRNA catabolic process"/>
    <property type="evidence" value="ECO:0007669"/>
    <property type="project" value="TreeGrafter"/>
</dbReference>
<keyword evidence="2" id="KW-0547">Nucleotide-binding</keyword>
<feature type="non-terminal residue" evidence="5">
    <location>
        <position position="1"/>
    </location>
</feature>
<dbReference type="EC" id="3.6.1.-" evidence="2"/>
<feature type="domain" description="RAI1-like" evidence="4">
    <location>
        <begin position="7"/>
        <end position="182"/>
    </location>
</feature>
<keyword evidence="2" id="KW-0479">Metal-binding</keyword>
<comment type="function">
    <text evidence="2">Decapping enzyme for NAD-capped RNAs: specifically hydrolyzes the nicotinamide adenine dinucleotide (NAD) cap from a subset of RNAs by removing the entire NAD moiety from the 5'-end of an NAD-capped RNA.</text>
</comment>
<dbReference type="GO" id="GO:0004518">
    <property type="term" value="F:nuclease activity"/>
    <property type="evidence" value="ECO:0007669"/>
    <property type="project" value="UniProtKB-KW"/>
</dbReference>
<feature type="compositionally biased region" description="Basic and acidic residues" evidence="3">
    <location>
        <begin position="263"/>
        <end position="275"/>
    </location>
</feature>
<keyword evidence="2" id="KW-0378">Hydrolase</keyword>
<comment type="subcellular location">
    <subcellularLocation>
        <location evidence="2">Nucleus</location>
    </subcellularLocation>
</comment>
<keyword evidence="6" id="KW-1185">Reference proteome</keyword>
<dbReference type="PANTHER" id="PTHR12395">
    <property type="entry name" value="DOM-3 RELATED"/>
    <property type="match status" value="1"/>
</dbReference>
<protein>
    <recommendedName>
        <fullName evidence="2">Decapping nuclease</fullName>
        <ecNumber evidence="2">3.6.1.-</ecNumber>
    </recommendedName>
</protein>
<feature type="non-terminal residue" evidence="5">
    <location>
        <position position="287"/>
    </location>
</feature>
<comment type="caution">
    <text evidence="5">The sequence shown here is derived from an EMBL/GenBank/DDBJ whole genome shotgun (WGS) entry which is preliminary data.</text>
</comment>
<dbReference type="GO" id="GO:0034353">
    <property type="term" value="F:mRNA 5'-diphosphatase activity"/>
    <property type="evidence" value="ECO:0007669"/>
    <property type="project" value="TreeGrafter"/>
</dbReference>
<evidence type="ECO:0000313" key="5">
    <source>
        <dbReference type="EMBL" id="GMR54713.1"/>
    </source>
</evidence>
<sequence length="287" mass="32540">PRIHRRFKFEQYMTADEPNGRPDTDSPVDNRAAFEMMVRTDLKDRGETIRLCCGSEVAALRGESNFEPIEIKTAWEKKGNGFCSLSVNVMYVMQSELVGVKSIVTGIKDKVINENGGAIAVVHQVVEEKVSDMKSDEHVSESLGKGYSFLFDVLTKLKKFIVGHEACVMSYDHKRREIGFKIITRQEAEKMGNGVTDEFISRFNIRQRKVAVADENKQPNESEDTVDKMKFCEQDYERRSGKVTNPRVISEYSVTLIGEAKNDRSNARYLDEENSRGGANFDLDKGQ</sequence>
<evidence type="ECO:0000256" key="1">
    <source>
        <dbReference type="ARBA" id="ARBA00006562"/>
    </source>
</evidence>
<dbReference type="PANTHER" id="PTHR12395:SF9">
    <property type="entry name" value="DECAPPING AND EXORIBONUCLEASE PROTEIN"/>
    <property type="match status" value="1"/>
</dbReference>
<dbReference type="GO" id="GO:0046872">
    <property type="term" value="F:metal ion binding"/>
    <property type="evidence" value="ECO:0007669"/>
    <property type="project" value="UniProtKB-KW"/>
</dbReference>
<organism evidence="5 6">
    <name type="scientific">Pristionchus mayeri</name>
    <dbReference type="NCBI Taxonomy" id="1317129"/>
    <lineage>
        <taxon>Eukaryota</taxon>
        <taxon>Metazoa</taxon>
        <taxon>Ecdysozoa</taxon>
        <taxon>Nematoda</taxon>
        <taxon>Chromadorea</taxon>
        <taxon>Rhabditida</taxon>
        <taxon>Rhabditina</taxon>
        <taxon>Diplogasteromorpha</taxon>
        <taxon>Diplogasteroidea</taxon>
        <taxon>Neodiplogasteridae</taxon>
        <taxon>Pristionchus</taxon>
    </lineage>
</organism>
<keyword evidence="2" id="KW-0539">Nucleus</keyword>
<comment type="similarity">
    <text evidence="1 2">Belongs to the DXO/Dom3Z family.</text>
</comment>
<dbReference type="GO" id="GO:0000166">
    <property type="term" value="F:nucleotide binding"/>
    <property type="evidence" value="ECO:0007669"/>
    <property type="project" value="UniProtKB-KW"/>
</dbReference>
<evidence type="ECO:0000259" key="4">
    <source>
        <dbReference type="Pfam" id="PF08652"/>
    </source>
</evidence>
<dbReference type="GO" id="GO:0110155">
    <property type="term" value="P:NAD-cap decapping"/>
    <property type="evidence" value="ECO:0007669"/>
    <property type="project" value="TreeGrafter"/>
</dbReference>